<dbReference type="PANTHER" id="PTHR23236">
    <property type="entry name" value="EUKARYOTIC TRANSLATION INITIATION FACTOR 4B/4H"/>
    <property type="match status" value="1"/>
</dbReference>
<dbReference type="SUPFAM" id="SSF54928">
    <property type="entry name" value="RNA-binding domain, RBD"/>
    <property type="match status" value="1"/>
</dbReference>
<evidence type="ECO:0000256" key="2">
    <source>
        <dbReference type="PROSITE-ProRule" id="PRU00176"/>
    </source>
</evidence>
<evidence type="ECO:0000259" key="4">
    <source>
        <dbReference type="PROSITE" id="PS50102"/>
    </source>
</evidence>
<feature type="compositionally biased region" description="Basic and acidic residues" evidence="3">
    <location>
        <begin position="337"/>
        <end position="355"/>
    </location>
</feature>
<sequence>MFALINNLFTKMALSGKKGRKNKGTVISLKAFLGDTDTPAGTVQITKKIQNHSSGDSDSDSSGLLQVYQLPTAPRAKRILNDSSIPYDPPYVAYLTNLPFDVNESDIYEHFKACNVLNVRLPRENGDTGRFKGFGYIDLKARDDLIQVLSLPDPNIKGRRIKIELPNGNDQQNARKQVVNWRASDNESRESTNWRSGIKLAEAAKSNLDCNVPGSWRVGNRSSVSSFSTRKSSPDDGRGSFQERPKLNLKPRTVPAPEIVIKSEPAIKLKPSEFEKQESIMRTKSSGTSASKIFGSAKPINTLAKDLEIEKRLEEKRKEIKMEKSDKKFTKSNKSWHRQDEQHSDTNNKDCLERRKEHKNCLAITNKSDDEDDTDRFLPKGTSNQSDPETVP</sequence>
<evidence type="ECO:0000313" key="6">
    <source>
        <dbReference type="Proteomes" id="UP000091820"/>
    </source>
</evidence>
<feature type="compositionally biased region" description="Polar residues" evidence="3">
    <location>
        <begin position="381"/>
        <end position="392"/>
    </location>
</feature>
<feature type="compositionally biased region" description="Basic and acidic residues" evidence="3">
    <location>
        <begin position="232"/>
        <end position="246"/>
    </location>
</feature>
<reference evidence="5" key="2">
    <citation type="submission" date="2020-05" db="UniProtKB">
        <authorList>
            <consortium name="EnsemblMetazoa"/>
        </authorList>
    </citation>
    <scope>IDENTIFICATION</scope>
    <source>
        <strain evidence="5">IAEA</strain>
    </source>
</reference>
<organism evidence="5 6">
    <name type="scientific">Glossina brevipalpis</name>
    <dbReference type="NCBI Taxonomy" id="37001"/>
    <lineage>
        <taxon>Eukaryota</taxon>
        <taxon>Metazoa</taxon>
        <taxon>Ecdysozoa</taxon>
        <taxon>Arthropoda</taxon>
        <taxon>Hexapoda</taxon>
        <taxon>Insecta</taxon>
        <taxon>Pterygota</taxon>
        <taxon>Neoptera</taxon>
        <taxon>Endopterygota</taxon>
        <taxon>Diptera</taxon>
        <taxon>Brachycera</taxon>
        <taxon>Muscomorpha</taxon>
        <taxon>Hippoboscoidea</taxon>
        <taxon>Glossinidae</taxon>
        <taxon>Glossina</taxon>
    </lineage>
</organism>
<dbReference type="PANTHER" id="PTHR23236:SF12">
    <property type="entry name" value="EUKARYOTIC INITIATION FACTOR 4B-RELATED"/>
    <property type="match status" value="1"/>
</dbReference>
<proteinExistence type="predicted"/>
<evidence type="ECO:0000256" key="1">
    <source>
        <dbReference type="ARBA" id="ARBA00022884"/>
    </source>
</evidence>
<keyword evidence="6" id="KW-1185">Reference proteome</keyword>
<dbReference type="Pfam" id="PF00076">
    <property type="entry name" value="RRM_1"/>
    <property type="match status" value="1"/>
</dbReference>
<dbReference type="InterPro" id="IPR035979">
    <property type="entry name" value="RBD_domain_sf"/>
</dbReference>
<feature type="region of interest" description="Disordered" evidence="3">
    <location>
        <begin position="316"/>
        <end position="392"/>
    </location>
</feature>
<dbReference type="PROSITE" id="PS50102">
    <property type="entry name" value="RRM"/>
    <property type="match status" value="1"/>
</dbReference>
<name>A0A1A9X175_9MUSC</name>
<dbReference type="AlphaFoldDB" id="A0A1A9X175"/>
<dbReference type="InterPro" id="IPR000504">
    <property type="entry name" value="RRM_dom"/>
</dbReference>
<feature type="compositionally biased region" description="Low complexity" evidence="3">
    <location>
        <begin position="222"/>
        <end position="231"/>
    </location>
</feature>
<evidence type="ECO:0000313" key="5">
    <source>
        <dbReference type="EnsemblMetazoa" id="GBRI040468-PA"/>
    </source>
</evidence>
<dbReference type="GO" id="GO:0003723">
    <property type="term" value="F:RNA binding"/>
    <property type="evidence" value="ECO:0007669"/>
    <property type="project" value="UniProtKB-UniRule"/>
</dbReference>
<dbReference type="EnsemblMetazoa" id="GBRI040468-RA">
    <property type="protein sequence ID" value="GBRI040468-PA"/>
    <property type="gene ID" value="GBRI040468"/>
</dbReference>
<feature type="compositionally biased region" description="Basic and acidic residues" evidence="3">
    <location>
        <begin position="316"/>
        <end position="329"/>
    </location>
</feature>
<evidence type="ECO:0000256" key="3">
    <source>
        <dbReference type="SAM" id="MobiDB-lite"/>
    </source>
</evidence>
<feature type="region of interest" description="Disordered" evidence="3">
    <location>
        <begin position="221"/>
        <end position="251"/>
    </location>
</feature>
<accession>A0A1A9X175</accession>
<feature type="domain" description="RRM" evidence="4">
    <location>
        <begin position="91"/>
        <end position="168"/>
    </location>
</feature>
<dbReference type="InterPro" id="IPR012677">
    <property type="entry name" value="Nucleotide-bd_a/b_plait_sf"/>
</dbReference>
<dbReference type="CDD" id="cd12402">
    <property type="entry name" value="RRM_eIF4B"/>
    <property type="match status" value="1"/>
</dbReference>
<dbReference type="Gene3D" id="3.30.70.330">
    <property type="match status" value="1"/>
</dbReference>
<dbReference type="InterPro" id="IPR033107">
    <property type="entry name" value="EIF-4B_RRM"/>
</dbReference>
<keyword evidence="1 2" id="KW-0694">RNA-binding</keyword>
<dbReference type="Proteomes" id="UP000091820">
    <property type="component" value="Unassembled WGS sequence"/>
</dbReference>
<dbReference type="STRING" id="37001.A0A1A9X175"/>
<dbReference type="VEuPathDB" id="VectorBase:GBRI040468"/>
<reference evidence="6" key="1">
    <citation type="submission" date="2014-03" db="EMBL/GenBank/DDBJ databases">
        <authorList>
            <person name="Aksoy S."/>
            <person name="Warren W."/>
            <person name="Wilson R.K."/>
        </authorList>
    </citation>
    <scope>NUCLEOTIDE SEQUENCE [LARGE SCALE GENOMIC DNA]</scope>
    <source>
        <strain evidence="6">IAEA</strain>
    </source>
</reference>
<protein>
    <recommendedName>
        <fullName evidence="4">RRM domain-containing protein</fullName>
    </recommendedName>
</protein>
<dbReference type="SMART" id="SM00360">
    <property type="entry name" value="RRM"/>
    <property type="match status" value="1"/>
</dbReference>
<dbReference type="GO" id="GO:0005634">
    <property type="term" value="C:nucleus"/>
    <property type="evidence" value="ECO:0007669"/>
    <property type="project" value="TreeGrafter"/>
</dbReference>